<dbReference type="EMBL" id="JACXVP010000004">
    <property type="protein sequence ID" value="KAG5610590.1"/>
    <property type="molecule type" value="Genomic_DNA"/>
</dbReference>
<reference evidence="3 4" key="1">
    <citation type="submission" date="2020-09" db="EMBL/GenBank/DDBJ databases">
        <title>De no assembly of potato wild relative species, Solanum commersonii.</title>
        <authorList>
            <person name="Cho K."/>
        </authorList>
    </citation>
    <scope>NUCLEOTIDE SEQUENCE [LARGE SCALE GENOMIC DNA]</scope>
    <source>
        <strain evidence="3">LZ3.2</strain>
        <tissue evidence="3">Leaf</tissue>
    </source>
</reference>
<dbReference type="AlphaFoldDB" id="A0A9J5ZIC0"/>
<sequence>MYSSWSRIGWKIGKSSASQGSVAQGATWIPTCTKCGSNHPRACLMPPIPTSTREWGNRAQSSSSALTDRITQRGATSRTRASTNHLYAIASRCTRRTHQMLSLICLKSLLLMFMSYLI</sequence>
<feature type="transmembrane region" description="Helical" evidence="2">
    <location>
        <begin position="100"/>
        <end position="117"/>
    </location>
</feature>
<evidence type="ECO:0000313" key="3">
    <source>
        <dbReference type="EMBL" id="KAG5610590.1"/>
    </source>
</evidence>
<feature type="compositionally biased region" description="Polar residues" evidence="1">
    <location>
        <begin position="54"/>
        <end position="66"/>
    </location>
</feature>
<evidence type="ECO:0000256" key="1">
    <source>
        <dbReference type="SAM" id="MobiDB-lite"/>
    </source>
</evidence>
<evidence type="ECO:0000313" key="4">
    <source>
        <dbReference type="Proteomes" id="UP000824120"/>
    </source>
</evidence>
<name>A0A9J5ZIC0_SOLCO</name>
<dbReference type="Proteomes" id="UP000824120">
    <property type="component" value="Chromosome 4"/>
</dbReference>
<comment type="caution">
    <text evidence="3">The sequence shown here is derived from an EMBL/GenBank/DDBJ whole genome shotgun (WGS) entry which is preliminary data.</text>
</comment>
<feature type="region of interest" description="Disordered" evidence="1">
    <location>
        <begin position="54"/>
        <end position="78"/>
    </location>
</feature>
<protein>
    <submittedName>
        <fullName evidence="3">Uncharacterized protein</fullName>
    </submittedName>
</protein>
<keyword evidence="2" id="KW-0812">Transmembrane</keyword>
<keyword evidence="4" id="KW-1185">Reference proteome</keyword>
<keyword evidence="2" id="KW-0472">Membrane</keyword>
<evidence type="ECO:0000256" key="2">
    <source>
        <dbReference type="SAM" id="Phobius"/>
    </source>
</evidence>
<accession>A0A9J5ZIC0</accession>
<proteinExistence type="predicted"/>
<organism evidence="3 4">
    <name type="scientific">Solanum commersonii</name>
    <name type="common">Commerson's wild potato</name>
    <name type="synonym">Commerson's nightshade</name>
    <dbReference type="NCBI Taxonomy" id="4109"/>
    <lineage>
        <taxon>Eukaryota</taxon>
        <taxon>Viridiplantae</taxon>
        <taxon>Streptophyta</taxon>
        <taxon>Embryophyta</taxon>
        <taxon>Tracheophyta</taxon>
        <taxon>Spermatophyta</taxon>
        <taxon>Magnoliopsida</taxon>
        <taxon>eudicotyledons</taxon>
        <taxon>Gunneridae</taxon>
        <taxon>Pentapetalae</taxon>
        <taxon>asterids</taxon>
        <taxon>lamiids</taxon>
        <taxon>Solanales</taxon>
        <taxon>Solanaceae</taxon>
        <taxon>Solanoideae</taxon>
        <taxon>Solaneae</taxon>
        <taxon>Solanum</taxon>
    </lineage>
</organism>
<keyword evidence="2" id="KW-1133">Transmembrane helix</keyword>
<gene>
    <name evidence="3" type="ORF">H5410_021871</name>
</gene>